<name>A0ACC2T9K9_9FUNG</name>
<sequence length="395" mass="42801">MDADFWGLLILPGKKYSNEAHQPIRLTTACFGEKVVKGSRSCVYLTIEEREFVLCVLSESLNESQSLDVYLPTEAEFSFRVSGPNEVHLTGHIVTPPEDSELESDDELMNAYARGEFGSDSDSSYEGENSEDSDSDSLEPADITEIIEPSKPNKDNIKAPKEKKQESKPAVSAIDAKPTTQKKEKKQETKSVATPSDAQAVSSKKDKKHEAKALTSQPSEGQNGLSKKEKKKLAKQATEVCAQKDEAPKRKAEDSTSVSKKTKSDATKPVQKAPESKPAPPQNGAKTFSNGLVVDDRVVGEGKVAKKGSSVQMRYIGKLKNGKVFDQNSNGKPFTFRLGAGEVIRGWDLGIEGMKVGGERRLTIPPQLGYGKSGAAPEIPGNATLVFDVKLLGVK</sequence>
<dbReference type="EC" id="5.2.1.8" evidence="1"/>
<evidence type="ECO:0000313" key="2">
    <source>
        <dbReference type="Proteomes" id="UP001165960"/>
    </source>
</evidence>
<gene>
    <name evidence="1" type="primary">FPR3_4</name>
    <name evidence="1" type="ORF">DSO57_1038855</name>
</gene>
<accession>A0ACC2T9K9</accession>
<reference evidence="1" key="1">
    <citation type="submission" date="2022-04" db="EMBL/GenBank/DDBJ databases">
        <title>Genome of the entomopathogenic fungus Entomophthora muscae.</title>
        <authorList>
            <person name="Elya C."/>
            <person name="Lovett B.R."/>
            <person name="Lee E."/>
            <person name="Macias A.M."/>
            <person name="Hajek A.E."/>
            <person name="De Bivort B.L."/>
            <person name="Kasson M.T."/>
            <person name="De Fine Licht H.H."/>
            <person name="Stajich J.E."/>
        </authorList>
    </citation>
    <scope>NUCLEOTIDE SEQUENCE</scope>
    <source>
        <strain evidence="1">Berkeley</strain>
    </source>
</reference>
<keyword evidence="1" id="KW-0413">Isomerase</keyword>
<organism evidence="1 2">
    <name type="scientific">Entomophthora muscae</name>
    <dbReference type="NCBI Taxonomy" id="34485"/>
    <lineage>
        <taxon>Eukaryota</taxon>
        <taxon>Fungi</taxon>
        <taxon>Fungi incertae sedis</taxon>
        <taxon>Zoopagomycota</taxon>
        <taxon>Entomophthoromycotina</taxon>
        <taxon>Entomophthoromycetes</taxon>
        <taxon>Entomophthorales</taxon>
        <taxon>Entomophthoraceae</taxon>
        <taxon>Entomophthora</taxon>
    </lineage>
</organism>
<comment type="caution">
    <text evidence="1">The sequence shown here is derived from an EMBL/GenBank/DDBJ whole genome shotgun (WGS) entry which is preliminary data.</text>
</comment>
<dbReference type="Proteomes" id="UP001165960">
    <property type="component" value="Unassembled WGS sequence"/>
</dbReference>
<proteinExistence type="predicted"/>
<dbReference type="EMBL" id="QTSX02003379">
    <property type="protein sequence ID" value="KAJ9071251.1"/>
    <property type="molecule type" value="Genomic_DNA"/>
</dbReference>
<keyword evidence="2" id="KW-1185">Reference proteome</keyword>
<protein>
    <submittedName>
        <fullName evidence="1">Peptidylprolyl isomerase fpr3</fullName>
        <ecNumber evidence="1">5.2.1.8</ecNumber>
    </submittedName>
</protein>
<evidence type="ECO:0000313" key="1">
    <source>
        <dbReference type="EMBL" id="KAJ9071251.1"/>
    </source>
</evidence>